<reference evidence="1 2" key="1">
    <citation type="submission" date="2016-08" db="EMBL/GenBank/DDBJ databases">
        <title>Complete genome sequence of Spiroplasma helicoides TABS-2 (DSM 22551).</title>
        <authorList>
            <person name="Shen W.-Y."/>
            <person name="Lo W.-S."/>
            <person name="Lai Y.-C."/>
            <person name="Kuo C.-H."/>
        </authorList>
    </citation>
    <scope>NUCLEOTIDE SEQUENCE [LARGE SCALE GENOMIC DNA]</scope>
    <source>
        <strain evidence="1 2">TABS-2</strain>
    </source>
</reference>
<dbReference type="STRING" id="216938.SHELI_v1c04440"/>
<evidence type="ECO:0000313" key="1">
    <source>
        <dbReference type="EMBL" id="AOG60395.1"/>
    </source>
</evidence>
<dbReference type="Proteomes" id="UP000094378">
    <property type="component" value="Chromosome"/>
</dbReference>
<name>A0A1B3SKD5_9MOLU</name>
<dbReference type="KEGG" id="shj:SHELI_v1c04440"/>
<dbReference type="EMBL" id="CP017015">
    <property type="protein sequence ID" value="AOG60395.1"/>
    <property type="molecule type" value="Genomic_DNA"/>
</dbReference>
<keyword evidence="2" id="KW-1185">Reference proteome</keyword>
<sequence length="338" mass="39691">MSNEYNKKIISLSSDLIDNSGIFGVKGYNFQKIYLIYFLLIKKNYDITAFYEQGEDITFLESKNNNPINMLLCQVKSKFTKSNSVALNTFKNSIETLIKKIEYFDKKNSHIYTCGRLVFSGIINYNRKPIKNLTSYGMIINNNNYNFLYKIENKLFIEWLNIEQSQQIILISNQLKKIYKNELDNDRLIKIIRILLGSIDEVVDKINVESKNSDILNDQKGLKYSNIIDAVEDTLFLDKSSKKFIENLFDDVLNDLNLKSIEKEIFYNYSSLESKYKWGVFNLYDEMKNDINDKKIKGRAQLKGYLEEKLENNKEENTALDLAYLYIEGIILMEDRNE</sequence>
<evidence type="ECO:0000313" key="2">
    <source>
        <dbReference type="Proteomes" id="UP000094378"/>
    </source>
</evidence>
<accession>A0A1B3SKD5</accession>
<proteinExistence type="predicted"/>
<organism evidence="1 2">
    <name type="scientific">Spiroplasma helicoides</name>
    <dbReference type="NCBI Taxonomy" id="216938"/>
    <lineage>
        <taxon>Bacteria</taxon>
        <taxon>Bacillati</taxon>
        <taxon>Mycoplasmatota</taxon>
        <taxon>Mollicutes</taxon>
        <taxon>Entomoplasmatales</taxon>
        <taxon>Spiroplasmataceae</taxon>
        <taxon>Spiroplasma</taxon>
    </lineage>
</organism>
<gene>
    <name evidence="1" type="ORF">SHELI_v1c04440</name>
</gene>
<protein>
    <submittedName>
        <fullName evidence="1">Uncharacterized protein</fullName>
    </submittedName>
</protein>
<dbReference type="AlphaFoldDB" id="A0A1B3SKD5"/>
<dbReference type="RefSeq" id="WP_069116301.1">
    <property type="nucleotide sequence ID" value="NZ_CP017015.1"/>
</dbReference>